<dbReference type="Proteomes" id="UP001217631">
    <property type="component" value="Plasmid pHNGDW697-2"/>
</dbReference>
<evidence type="ECO:0000313" key="1">
    <source>
        <dbReference type="EMBL" id="WEA23716.1"/>
    </source>
</evidence>
<reference evidence="1" key="1">
    <citation type="submission" date="2023-02" db="EMBL/GenBank/DDBJ databases">
        <title>tmexCD-toprJ-like cluster.</title>
        <authorList>
            <person name="Gao X."/>
            <person name="Wang C."/>
            <person name="Liu J."/>
        </authorList>
    </citation>
    <scope>NUCLEOTIDE SEQUENCE</scope>
    <source>
        <strain evidence="1">GDW21C697WI</strain>
        <plasmid evidence="1">pHNGDW697-2</plasmid>
    </source>
</reference>
<gene>
    <name evidence="1" type="ORF">PWA60_28660</name>
</gene>
<accession>A0AAJ5V482</accession>
<protein>
    <submittedName>
        <fullName evidence="1">Uncharacterized protein</fullName>
    </submittedName>
</protein>
<dbReference type="EMBL" id="CP118679">
    <property type="protein sequence ID" value="WEA23716.1"/>
    <property type="molecule type" value="Genomic_DNA"/>
</dbReference>
<organism evidence="1 2">
    <name type="scientific">Pseudomonas juntendi</name>
    <dbReference type="NCBI Taxonomy" id="2666183"/>
    <lineage>
        <taxon>Bacteria</taxon>
        <taxon>Pseudomonadati</taxon>
        <taxon>Pseudomonadota</taxon>
        <taxon>Gammaproteobacteria</taxon>
        <taxon>Pseudomonadales</taxon>
        <taxon>Pseudomonadaceae</taxon>
        <taxon>Pseudomonas</taxon>
    </lineage>
</organism>
<geneLocation type="plasmid" evidence="1 2">
    <name>pHNGDW697-2</name>
</geneLocation>
<dbReference type="AlphaFoldDB" id="A0AAJ5V482"/>
<evidence type="ECO:0000313" key="2">
    <source>
        <dbReference type="Proteomes" id="UP001217631"/>
    </source>
</evidence>
<sequence>MKKAIQQDTLEALVSDSALRELRAVRVEGGWSLQGRLGASWRPIRSRREPVRVWRSLTALERFCTSVGIKQLTVEL</sequence>
<dbReference type="RefSeq" id="WP_275000431.1">
    <property type="nucleotide sequence ID" value="NZ_CP118679.1"/>
</dbReference>
<proteinExistence type="predicted"/>
<keyword evidence="1" id="KW-0614">Plasmid</keyword>
<name>A0AAJ5V482_9PSED</name>